<dbReference type="Gene3D" id="3.40.50.2000">
    <property type="entry name" value="Glycogen Phosphorylase B"/>
    <property type="match status" value="1"/>
</dbReference>
<gene>
    <name evidence="14" type="primary">Necator_chrII.g4212</name>
    <name evidence="14" type="ORF">RB195_016420</name>
</gene>
<evidence type="ECO:0000256" key="6">
    <source>
        <dbReference type="ARBA" id="ARBA00022801"/>
    </source>
</evidence>
<evidence type="ECO:0000259" key="13">
    <source>
        <dbReference type="PROSITE" id="PS51718"/>
    </source>
</evidence>
<evidence type="ECO:0000256" key="7">
    <source>
        <dbReference type="ARBA" id="ARBA00022989"/>
    </source>
</evidence>
<keyword evidence="10" id="KW-0342">GTP-binding</keyword>
<dbReference type="InterPro" id="IPR006884">
    <property type="entry name" value="Fzo/mitofusin_HR2"/>
</dbReference>
<keyword evidence="7 12" id="KW-1133">Transmembrane helix</keyword>
<reference evidence="14 15" key="1">
    <citation type="submission" date="2023-08" db="EMBL/GenBank/DDBJ databases">
        <title>A Necator americanus chromosomal reference genome.</title>
        <authorList>
            <person name="Ilik V."/>
            <person name="Petrzelkova K.J."/>
            <person name="Pardy F."/>
            <person name="Fuh T."/>
            <person name="Niatou-Singa F.S."/>
            <person name="Gouil Q."/>
            <person name="Baker L."/>
            <person name="Ritchie M.E."/>
            <person name="Jex A.R."/>
            <person name="Gazzola D."/>
            <person name="Li H."/>
            <person name="Toshio Fujiwara R."/>
            <person name="Zhan B."/>
            <person name="Aroian R.V."/>
            <person name="Pafco B."/>
            <person name="Schwarz E.M."/>
        </authorList>
    </citation>
    <scope>NUCLEOTIDE SEQUENCE [LARGE SCALE GENOMIC DNA]</scope>
    <source>
        <strain evidence="14 15">Aroian</strain>
        <tissue evidence="14">Whole animal</tissue>
    </source>
</reference>
<dbReference type="EMBL" id="JAVFWL010000002">
    <property type="protein sequence ID" value="KAK6732028.1"/>
    <property type="molecule type" value="Genomic_DNA"/>
</dbReference>
<evidence type="ECO:0000313" key="15">
    <source>
        <dbReference type="Proteomes" id="UP001303046"/>
    </source>
</evidence>
<evidence type="ECO:0000256" key="9">
    <source>
        <dbReference type="ARBA" id="ARBA00023128"/>
    </source>
</evidence>
<organism evidence="14 15">
    <name type="scientific">Necator americanus</name>
    <name type="common">Human hookworm</name>
    <dbReference type="NCBI Taxonomy" id="51031"/>
    <lineage>
        <taxon>Eukaryota</taxon>
        <taxon>Metazoa</taxon>
        <taxon>Ecdysozoa</taxon>
        <taxon>Nematoda</taxon>
        <taxon>Chromadorea</taxon>
        <taxon>Rhabditida</taxon>
        <taxon>Rhabditina</taxon>
        <taxon>Rhabditomorpha</taxon>
        <taxon>Strongyloidea</taxon>
        <taxon>Ancylostomatidae</taxon>
        <taxon>Bunostominae</taxon>
        <taxon>Necator</taxon>
    </lineage>
</organism>
<accession>A0ABR1C0G3</accession>
<protein>
    <recommendedName>
        <fullName evidence="13">Dynamin-type G domain-containing protein</fullName>
    </recommendedName>
</protein>
<proteinExistence type="predicted"/>
<dbReference type="PANTHER" id="PTHR10465:SF3">
    <property type="entry name" value="TRANSMEMBRANE GTPASE MARF-RELATED"/>
    <property type="match status" value="1"/>
</dbReference>
<comment type="caution">
    <text evidence="14">The sequence shown here is derived from an EMBL/GenBank/DDBJ whole genome shotgun (WGS) entry which is preliminary data.</text>
</comment>
<keyword evidence="2" id="KW-0808">Transferase</keyword>
<dbReference type="PANTHER" id="PTHR10465">
    <property type="entry name" value="TRANSMEMBRANE GTPASE FZO1"/>
    <property type="match status" value="1"/>
</dbReference>
<sequence length="1340" mass="152299">MAEVTEPAINHLLMSIPSLVSIIFLFHYRVLASNILVWSPRIGLSHVNFLGNIADILTTDGHNVTIYASKLDPHITTFGNRLSAHTILFEAEGVATKWLDLDMKGPSIWDSPPCDGMCMKWSDFDQVIEHTYKTCIALLKDQRLLDSLRNSKFELVFSETFDACAPGIWEMIGIKNVVLVSALGMMPRLYEITGMSTIPSFMPAVLTPYSDKMTFMERMVNFNLEIFFLYYKYTLDYRFWKLFNDKHAGFPSFDHIYYEKTALIMTNANEFAETARPTTNMIQYIGGSNLHDPKPLPRDLSNLLDKNPTNVLLSMGSLIQSKDMPAWLKNDIIQAFASYPNITFIWKYESDDYRDVFEAHPNIQPMKWIPQIDLLADSRLSLFITHGGMNSMLEAMHHGKPMIVVPLFADQQMNAKTVERRGLGIVLARHHLNRETLTEAIKQTLENKVIARKSALVASILTGRPKQYRQDIARWAKIIIKHGQMDHLPLYSRNMNWIQKITSIYAMTNCFAGNYILIFKIFSAIWCNHKCSALRQFSSQRVILVCFSLAGSLIIAFYGIKMYGVTHAGAGDSARLNLSLKTGRRMNGEAEPLLRFAEAKKVLGEIYTDLGKHVDELDDVYRGIAIHSGGDTGDSNESIVPAEQAAEIELFRESIQTIMETFRRDNMKVVFFGRTSNGKSTTINAMLHAKILPQGMGHTTCCFLQVQGCNEDVGYLLLEDNSTRISIDQLSKIGHALSSDNSGLPAMGQDSLLRVFYPKGRGDGENRLLQNDVVILDSPGVDLSPEFDSWIDKHCLDADVFVLVLNAESTLTQAEKSFFHRVAKKLSKPNVFILNNRWDASASESEHVEDVRQQHLTRFRQFLVNELEVATDRDVKDRIFFVSSREVLDSRLKARGLIKTPYQMEGHQVRAMEFEMFERQFEQCISRAAIRTKFEAHNRRANEIIARMRANVDVVHAAASKAKQILEQSLQHSTQVFNDCRMNFAQFERAYREQTERLRAEVHLKVSADFSEEIMRLEAIIDRFNMPFLDTSQGIIEYKKALAEFTDKCVSSDLEARCTGGLMSRIWNLENDMFQYVTKILAEPYQHKLEEVWKYRAPFKFSICVDAPALTKDFHEDLEFRFTFGLSAIIRRIIAYRSGQPVTAIQTNLLTPMALRNAGRSNADLHNEAMQKAVEENAMMTQMVLTSASYLANGSIGLLVVGGIVYRAVGWRVIAVTAAAYGGLYIWERMRWNSHAKEQHLKEQFRSHLAARMQQVGAAHTTHCETQAMREMDQVFDGLRATVAGVHREMKEELDKSKKEIENVDGTLKSLVTIKGKTAFLLRSLEQFATSFLRTDSPSP</sequence>
<dbReference type="SUPFAM" id="SSF111479">
    <property type="entry name" value="Fzo-like conserved region"/>
    <property type="match status" value="1"/>
</dbReference>
<dbReference type="InterPro" id="IPR035595">
    <property type="entry name" value="UDP_glycos_trans_CS"/>
</dbReference>
<dbReference type="SUPFAM" id="SSF52540">
    <property type="entry name" value="P-loop containing nucleoside triphosphate hydrolases"/>
    <property type="match status" value="1"/>
</dbReference>
<evidence type="ECO:0000256" key="2">
    <source>
        <dbReference type="ARBA" id="ARBA00022679"/>
    </source>
</evidence>
<dbReference type="CDD" id="cd03784">
    <property type="entry name" value="GT1_Gtf-like"/>
    <property type="match status" value="1"/>
</dbReference>
<dbReference type="InterPro" id="IPR030381">
    <property type="entry name" value="G_DYNAMIN_dom"/>
</dbReference>
<comment type="subcellular location">
    <subcellularLocation>
        <location evidence="1">Mitochondrion outer membrane</location>
        <topology evidence="1">Multi-pass membrane protein</topology>
    </subcellularLocation>
</comment>
<feature type="transmembrane region" description="Helical" evidence="12">
    <location>
        <begin position="503"/>
        <end position="522"/>
    </location>
</feature>
<evidence type="ECO:0000256" key="12">
    <source>
        <dbReference type="SAM" id="Phobius"/>
    </source>
</evidence>
<keyword evidence="8" id="KW-0175">Coiled coil</keyword>
<dbReference type="InterPro" id="IPR045063">
    <property type="entry name" value="Dynamin_N"/>
</dbReference>
<dbReference type="Pfam" id="PF04799">
    <property type="entry name" value="Fzo_mitofusin"/>
    <property type="match status" value="1"/>
</dbReference>
<keyword evidence="15" id="KW-1185">Reference proteome</keyword>
<keyword evidence="4" id="KW-0547">Nucleotide-binding</keyword>
<dbReference type="CDD" id="cd09912">
    <property type="entry name" value="DLP_2"/>
    <property type="match status" value="1"/>
</dbReference>
<keyword evidence="9" id="KW-0496">Mitochondrion</keyword>
<feature type="transmembrane region" description="Helical" evidence="12">
    <location>
        <begin position="12"/>
        <end position="31"/>
    </location>
</feature>
<dbReference type="InterPro" id="IPR027417">
    <property type="entry name" value="P-loop_NTPase"/>
</dbReference>
<dbReference type="Pfam" id="PF00350">
    <property type="entry name" value="Dynamin_N"/>
    <property type="match status" value="1"/>
</dbReference>
<dbReference type="InterPro" id="IPR027094">
    <property type="entry name" value="Mitofusin_fam"/>
</dbReference>
<feature type="transmembrane region" description="Helical" evidence="12">
    <location>
        <begin position="1184"/>
        <end position="1204"/>
    </location>
</feature>
<dbReference type="InterPro" id="IPR002213">
    <property type="entry name" value="UDP_glucos_trans"/>
</dbReference>
<feature type="transmembrane region" description="Helical" evidence="12">
    <location>
        <begin position="1210"/>
        <end position="1227"/>
    </location>
</feature>
<evidence type="ECO:0000256" key="3">
    <source>
        <dbReference type="ARBA" id="ARBA00022692"/>
    </source>
</evidence>
<evidence type="ECO:0000256" key="11">
    <source>
        <dbReference type="ARBA" id="ARBA00023136"/>
    </source>
</evidence>
<dbReference type="Gene3D" id="3.40.50.300">
    <property type="entry name" value="P-loop containing nucleotide triphosphate hydrolases"/>
    <property type="match status" value="1"/>
</dbReference>
<dbReference type="SUPFAM" id="SSF53756">
    <property type="entry name" value="UDP-Glycosyltransferase/glycogen phosphorylase"/>
    <property type="match status" value="1"/>
</dbReference>
<evidence type="ECO:0000256" key="1">
    <source>
        <dbReference type="ARBA" id="ARBA00004374"/>
    </source>
</evidence>
<keyword evidence="3 12" id="KW-0812">Transmembrane</keyword>
<evidence type="ECO:0000256" key="8">
    <source>
        <dbReference type="ARBA" id="ARBA00023054"/>
    </source>
</evidence>
<feature type="domain" description="Dynamin-type G" evidence="13">
    <location>
        <begin position="663"/>
        <end position="918"/>
    </location>
</feature>
<keyword evidence="6" id="KW-0378">Hydrolase</keyword>
<feature type="transmembrane region" description="Helical" evidence="12">
    <location>
        <begin position="542"/>
        <end position="560"/>
    </location>
</feature>
<dbReference type="PROSITE" id="PS00375">
    <property type="entry name" value="UDPGT"/>
    <property type="match status" value="1"/>
</dbReference>
<evidence type="ECO:0000256" key="4">
    <source>
        <dbReference type="ARBA" id="ARBA00022741"/>
    </source>
</evidence>
<dbReference type="Pfam" id="PF00201">
    <property type="entry name" value="UDPGT"/>
    <property type="match status" value="1"/>
</dbReference>
<evidence type="ECO:0000256" key="5">
    <source>
        <dbReference type="ARBA" id="ARBA00022787"/>
    </source>
</evidence>
<dbReference type="Proteomes" id="UP001303046">
    <property type="component" value="Unassembled WGS sequence"/>
</dbReference>
<evidence type="ECO:0000256" key="10">
    <source>
        <dbReference type="ARBA" id="ARBA00023134"/>
    </source>
</evidence>
<keyword evidence="5" id="KW-1000">Mitochondrion outer membrane</keyword>
<dbReference type="PROSITE" id="PS51718">
    <property type="entry name" value="G_DYNAMIN_2"/>
    <property type="match status" value="1"/>
</dbReference>
<evidence type="ECO:0000313" key="14">
    <source>
        <dbReference type="EMBL" id="KAK6732028.1"/>
    </source>
</evidence>
<keyword evidence="11 12" id="KW-0472">Membrane</keyword>
<name>A0ABR1C0G3_NECAM</name>